<gene>
    <name evidence="4" type="ORF">PAXRUDRAFT_380581</name>
</gene>
<dbReference type="EMBL" id="KN825040">
    <property type="protein sequence ID" value="KIK95471.1"/>
    <property type="molecule type" value="Genomic_DNA"/>
</dbReference>
<accession>A0A0D0DYW2</accession>
<name>A0A0D0DYW2_9AGAM</name>
<dbReference type="PROSITE" id="PS50082">
    <property type="entry name" value="WD_REPEATS_2"/>
    <property type="match status" value="2"/>
</dbReference>
<dbReference type="InParanoid" id="A0A0D0DYW2"/>
<dbReference type="OrthoDB" id="10262475at2759"/>
<dbReference type="InterPro" id="IPR015943">
    <property type="entry name" value="WD40/YVTN_repeat-like_dom_sf"/>
</dbReference>
<dbReference type="PANTHER" id="PTHR10971">
    <property type="entry name" value="MRNA EXPORT FACTOR AND BUB3"/>
    <property type="match status" value="1"/>
</dbReference>
<dbReference type="InterPro" id="IPR036322">
    <property type="entry name" value="WD40_repeat_dom_sf"/>
</dbReference>
<evidence type="ECO:0008006" key="6">
    <source>
        <dbReference type="Google" id="ProtNLM"/>
    </source>
</evidence>
<dbReference type="PRINTS" id="PR00320">
    <property type="entry name" value="GPROTEINBRPT"/>
</dbReference>
<protein>
    <recommendedName>
        <fullName evidence="6">WD40 repeat-like protein</fullName>
    </recommendedName>
</protein>
<evidence type="ECO:0000313" key="4">
    <source>
        <dbReference type="EMBL" id="KIK95471.1"/>
    </source>
</evidence>
<feature type="repeat" description="WD" evidence="3">
    <location>
        <begin position="90"/>
        <end position="122"/>
    </location>
</feature>
<keyword evidence="2" id="KW-0677">Repeat</keyword>
<evidence type="ECO:0000256" key="2">
    <source>
        <dbReference type="ARBA" id="ARBA00022737"/>
    </source>
</evidence>
<reference evidence="5" key="2">
    <citation type="submission" date="2015-01" db="EMBL/GenBank/DDBJ databases">
        <title>Evolutionary Origins and Diversification of the Mycorrhizal Mutualists.</title>
        <authorList>
            <consortium name="DOE Joint Genome Institute"/>
            <consortium name="Mycorrhizal Genomics Consortium"/>
            <person name="Kohler A."/>
            <person name="Kuo A."/>
            <person name="Nagy L.G."/>
            <person name="Floudas D."/>
            <person name="Copeland A."/>
            <person name="Barry K.W."/>
            <person name="Cichocki N."/>
            <person name="Veneault-Fourrey C."/>
            <person name="LaButti K."/>
            <person name="Lindquist E.A."/>
            <person name="Lipzen A."/>
            <person name="Lundell T."/>
            <person name="Morin E."/>
            <person name="Murat C."/>
            <person name="Riley R."/>
            <person name="Ohm R."/>
            <person name="Sun H."/>
            <person name="Tunlid A."/>
            <person name="Henrissat B."/>
            <person name="Grigoriev I.V."/>
            <person name="Hibbett D.S."/>
            <person name="Martin F."/>
        </authorList>
    </citation>
    <scope>NUCLEOTIDE SEQUENCE [LARGE SCALE GENOMIC DNA]</scope>
    <source>
        <strain evidence="5">Ve08.2h10</strain>
    </source>
</reference>
<dbReference type="Gene3D" id="2.130.10.10">
    <property type="entry name" value="YVTN repeat-like/Quinoprotein amine dehydrogenase"/>
    <property type="match status" value="1"/>
</dbReference>
<dbReference type="InterPro" id="IPR001680">
    <property type="entry name" value="WD40_rpt"/>
</dbReference>
<dbReference type="AlphaFoldDB" id="A0A0D0DYW2"/>
<proteinExistence type="predicted"/>
<dbReference type="Proteomes" id="UP000054538">
    <property type="component" value="Unassembled WGS sequence"/>
</dbReference>
<dbReference type="SMART" id="SM00320">
    <property type="entry name" value="WD40"/>
    <property type="match status" value="4"/>
</dbReference>
<keyword evidence="1 3" id="KW-0853">WD repeat</keyword>
<dbReference type="Pfam" id="PF00400">
    <property type="entry name" value="WD40"/>
    <property type="match status" value="3"/>
</dbReference>
<keyword evidence="5" id="KW-1185">Reference proteome</keyword>
<evidence type="ECO:0000313" key="5">
    <source>
        <dbReference type="Proteomes" id="UP000054538"/>
    </source>
</evidence>
<reference evidence="4 5" key="1">
    <citation type="submission" date="2014-04" db="EMBL/GenBank/DDBJ databases">
        <authorList>
            <consortium name="DOE Joint Genome Institute"/>
            <person name="Kuo A."/>
            <person name="Kohler A."/>
            <person name="Jargeat P."/>
            <person name="Nagy L.G."/>
            <person name="Floudas D."/>
            <person name="Copeland A."/>
            <person name="Barry K.W."/>
            <person name="Cichocki N."/>
            <person name="Veneault-Fourrey C."/>
            <person name="LaButti K."/>
            <person name="Lindquist E.A."/>
            <person name="Lipzen A."/>
            <person name="Lundell T."/>
            <person name="Morin E."/>
            <person name="Murat C."/>
            <person name="Sun H."/>
            <person name="Tunlid A."/>
            <person name="Henrissat B."/>
            <person name="Grigoriev I.V."/>
            <person name="Hibbett D.S."/>
            <person name="Martin F."/>
            <person name="Nordberg H.P."/>
            <person name="Cantor M.N."/>
            <person name="Hua S.X."/>
        </authorList>
    </citation>
    <scope>NUCLEOTIDE SEQUENCE [LARGE SCALE GENOMIC DNA]</scope>
    <source>
        <strain evidence="4 5">Ve08.2h10</strain>
    </source>
</reference>
<dbReference type="PROSITE" id="PS50294">
    <property type="entry name" value="WD_REPEATS_REGION"/>
    <property type="match status" value="2"/>
</dbReference>
<feature type="repeat" description="WD" evidence="3">
    <location>
        <begin position="229"/>
        <end position="270"/>
    </location>
</feature>
<dbReference type="STRING" id="930991.A0A0D0DYW2"/>
<dbReference type="InterPro" id="IPR020472">
    <property type="entry name" value="WD40_PAC1"/>
</dbReference>
<dbReference type="SUPFAM" id="SSF50978">
    <property type="entry name" value="WD40 repeat-like"/>
    <property type="match status" value="1"/>
</dbReference>
<evidence type="ECO:0000256" key="1">
    <source>
        <dbReference type="ARBA" id="ARBA00022574"/>
    </source>
</evidence>
<evidence type="ECO:0000256" key="3">
    <source>
        <dbReference type="PROSITE-ProRule" id="PRU00221"/>
    </source>
</evidence>
<sequence length="328" mass="36601">MSDHFELSSPPFDSVSQVCFSPTNPDHLLVSAWDTTVRLYDVAANEQKAKFDHRAAVLACCFSDATHAYSGGLDTGVRELDLASEKVTHLGQHENAVSTMNYSREQNVLITGSWDQSLRFWDPRAQTAGVSTYSIPERVYNMDLVNNTLVVAMASRLFHIYDIRKMSEPAQVRESSLKFMTRSLVCMADGQGYAVGSVEGRIGVEYFDPSPEAQDKKYAFKCHRQTIDDVDHVWPVNALAFHPVYNTFASAGSDGTVSIWDHKVKKRLRQYPKYSAPIPSVAFNCDGTRLAVGVSYTWDDGEEGAKTAERPAVWIRKTGEEVKPRQAS</sequence>
<organism evidence="4 5">
    <name type="scientific">Paxillus rubicundulus Ve08.2h10</name>
    <dbReference type="NCBI Taxonomy" id="930991"/>
    <lineage>
        <taxon>Eukaryota</taxon>
        <taxon>Fungi</taxon>
        <taxon>Dikarya</taxon>
        <taxon>Basidiomycota</taxon>
        <taxon>Agaricomycotina</taxon>
        <taxon>Agaricomycetes</taxon>
        <taxon>Agaricomycetidae</taxon>
        <taxon>Boletales</taxon>
        <taxon>Paxilineae</taxon>
        <taxon>Paxillaceae</taxon>
        <taxon>Paxillus</taxon>
    </lineage>
</organism>
<dbReference type="HOGENOM" id="CLU_038526_0_0_1"/>